<dbReference type="NCBIfam" id="TIGR00200">
    <property type="entry name" value="cinA_nterm"/>
    <property type="match status" value="1"/>
</dbReference>
<gene>
    <name evidence="3" type="ORF">IPZ78_09680</name>
</gene>
<feature type="domain" description="MoaB/Mog" evidence="2">
    <location>
        <begin position="4"/>
        <end position="173"/>
    </location>
</feature>
<comment type="caution">
    <text evidence="3">The sequence shown here is derived from an EMBL/GenBank/DDBJ whole genome shotgun (WGS) entry which is preliminary data.</text>
</comment>
<proteinExistence type="inferred from homology"/>
<dbReference type="InterPro" id="IPR050101">
    <property type="entry name" value="CinA"/>
</dbReference>
<name>A0ABS7Z5E9_9SPHI</name>
<dbReference type="SUPFAM" id="SSF142433">
    <property type="entry name" value="CinA-like"/>
    <property type="match status" value="1"/>
</dbReference>
<dbReference type="InterPro" id="IPR008135">
    <property type="entry name" value="Competence-induced_CinA"/>
</dbReference>
<dbReference type="InterPro" id="IPR001453">
    <property type="entry name" value="MoaB/Mog_dom"/>
</dbReference>
<reference evidence="3" key="1">
    <citation type="submission" date="2020-10" db="EMBL/GenBank/DDBJ databases">
        <authorList>
            <person name="Lu T."/>
            <person name="Wang Q."/>
            <person name="Han X."/>
        </authorList>
    </citation>
    <scope>NUCLEOTIDE SEQUENCE</scope>
    <source>
        <strain evidence="3">WQ 366</strain>
    </source>
</reference>
<dbReference type="PIRSF" id="PIRSF006728">
    <property type="entry name" value="CinA"/>
    <property type="match status" value="1"/>
</dbReference>
<comment type="similarity">
    <text evidence="1">Belongs to the CinA family.</text>
</comment>
<dbReference type="NCBIfam" id="TIGR00199">
    <property type="entry name" value="PncC_domain"/>
    <property type="match status" value="1"/>
</dbReference>
<accession>A0ABS7Z5E9</accession>
<dbReference type="InterPro" id="IPR036425">
    <property type="entry name" value="MoaB/Mog-like_dom_sf"/>
</dbReference>
<dbReference type="RefSeq" id="WP_225553141.1">
    <property type="nucleotide sequence ID" value="NZ_JADEYP010000016.1"/>
</dbReference>
<dbReference type="EMBL" id="JADEYP010000016">
    <property type="protein sequence ID" value="MCA5005423.1"/>
    <property type="molecule type" value="Genomic_DNA"/>
</dbReference>
<dbReference type="NCBIfam" id="TIGR00177">
    <property type="entry name" value="molyb_syn"/>
    <property type="match status" value="1"/>
</dbReference>
<dbReference type="CDD" id="cd00885">
    <property type="entry name" value="cinA"/>
    <property type="match status" value="1"/>
</dbReference>
<sequence>MNAEIITIGDEILIGQIVDSNSAWIGNQLNLLNIPVVQITSISDLAEKITETLVQAASRAELVIVTGGLGPTKDDVTKETISAFFGKPLVRNQSVLTHVEGIFARVASGREMPEVNMRQADVIEGCEVLFNDVGTAPGMWIEREGKIFVFMPGVPFEMKYLMTNRILPKLGQLDTHLLIKHRHLITIGLGESFLAAKIEDIENSLPPTIKLAYLPKLGLVRLRLTQYGNSDDKIDVFHEKLIERLDNHVVSTKDVTIEEAIVEHFAEDNIKLATAESCTGGRISSAITAVSGASAMFDCGIVAYQNTIKQQILGVKEETLKKFGAVSEQTVIEMAEGVKKLANADYSIATSGIAGPGGGTPEKPIGTVWVAISGRVETQTRLFQFHNDRLINIERTVANAFAMLWNMYIKERGN</sequence>
<organism evidence="3 4">
    <name type="scientific">Sphingobacterium bovistauri</name>
    <dbReference type="NCBI Taxonomy" id="2781959"/>
    <lineage>
        <taxon>Bacteria</taxon>
        <taxon>Pseudomonadati</taxon>
        <taxon>Bacteroidota</taxon>
        <taxon>Sphingobacteriia</taxon>
        <taxon>Sphingobacteriales</taxon>
        <taxon>Sphingobacteriaceae</taxon>
        <taxon>Sphingobacterium</taxon>
    </lineage>
</organism>
<dbReference type="NCBIfam" id="NF001813">
    <property type="entry name" value="PRK00549.1"/>
    <property type="match status" value="1"/>
</dbReference>
<evidence type="ECO:0000256" key="1">
    <source>
        <dbReference type="HAMAP-Rule" id="MF_00226"/>
    </source>
</evidence>
<dbReference type="Gene3D" id="3.40.980.10">
    <property type="entry name" value="MoaB/Mog-like domain"/>
    <property type="match status" value="1"/>
</dbReference>
<dbReference type="InterPro" id="IPR036653">
    <property type="entry name" value="CinA-like_C"/>
</dbReference>
<keyword evidence="4" id="KW-1185">Reference proteome</keyword>
<dbReference type="Proteomes" id="UP001165302">
    <property type="component" value="Unassembled WGS sequence"/>
</dbReference>
<dbReference type="PANTHER" id="PTHR13939">
    <property type="entry name" value="NICOTINAMIDE-NUCLEOTIDE AMIDOHYDROLASE PNCC"/>
    <property type="match status" value="1"/>
</dbReference>
<protein>
    <recommendedName>
        <fullName evidence="1">CinA-like protein</fullName>
    </recommendedName>
</protein>
<dbReference type="SMART" id="SM00852">
    <property type="entry name" value="MoCF_biosynth"/>
    <property type="match status" value="1"/>
</dbReference>
<dbReference type="InterPro" id="IPR008136">
    <property type="entry name" value="CinA_C"/>
</dbReference>
<dbReference type="HAMAP" id="MF_00226_B">
    <property type="entry name" value="CinA_B"/>
    <property type="match status" value="1"/>
</dbReference>
<dbReference type="InterPro" id="IPR041424">
    <property type="entry name" value="CinA_KH"/>
</dbReference>
<dbReference type="Pfam" id="PF02464">
    <property type="entry name" value="CinA"/>
    <property type="match status" value="1"/>
</dbReference>
<evidence type="ECO:0000313" key="4">
    <source>
        <dbReference type="Proteomes" id="UP001165302"/>
    </source>
</evidence>
<dbReference type="Pfam" id="PF00994">
    <property type="entry name" value="MoCF_biosynth"/>
    <property type="match status" value="1"/>
</dbReference>
<dbReference type="Pfam" id="PF18146">
    <property type="entry name" value="CinA_KH"/>
    <property type="match status" value="1"/>
</dbReference>
<evidence type="ECO:0000313" key="3">
    <source>
        <dbReference type="EMBL" id="MCA5005423.1"/>
    </source>
</evidence>
<dbReference type="Gene3D" id="3.90.950.20">
    <property type="entry name" value="CinA-like"/>
    <property type="match status" value="1"/>
</dbReference>
<evidence type="ECO:0000259" key="2">
    <source>
        <dbReference type="SMART" id="SM00852"/>
    </source>
</evidence>
<dbReference type="SUPFAM" id="SSF53218">
    <property type="entry name" value="Molybdenum cofactor biosynthesis proteins"/>
    <property type="match status" value="1"/>
</dbReference>
<dbReference type="PANTHER" id="PTHR13939:SF0">
    <property type="entry name" value="NMN AMIDOHYDROLASE-LIKE PROTEIN YFAY"/>
    <property type="match status" value="1"/>
</dbReference>